<sequence length="690" mass="77136">MTPEDTSTTDTRQHTGPPTPERVAADGPLGLVGHQPRLTRPGSADGPGADAVGADGFGPTVGEGRSTFPSIAEYAFLSDCETNALIAPSGSVEWMCVPRPDSPSIFSAILDRGAGMFRVGPYGVRVPVARRYLPGTLILETTWQTSTGWLQVRDAMVMGPWHNVDERSQTHRRTPTDDDAEHVLLRTIKCVSGTVDLEAVCEPMPDYGGREGEWEYEDEGYSAVVSRSTDARNPDLRIRGSLRLGIEGRRAHGRTRMTKGDSHFVALSWSPLPAPHSWREAADAMWRTEQFWRDWITQGSFPDHPWRNYLQRSALTLKGLTYAPTGALLAAATTSLPETPGGERNWDYRYAWIRDSTFALWGLYTLGLDREANDFFAFIHDACRDNKELQIMYGVGGEETLEEFELPHLTGYEGARPVRVGNAAYDQRQHDVWGAVLDSVYLHAKSREQLPESLWPILKKQVEEAAKHWHLPDRGIWEVRGDMQHFVSSKLMCWVAMDRGARLARMYDEHDFAEQWQKLADEIHADICDKGTDDRGVFVQRYGSDALDASLLLVPLLRFLPPEDPRVRATVLAIADELTEDGLVLRYRVDETDDGLSGEEGTFTICSFWLVSALVEIGELDRARRLCERLLSFASSLDLYAEEIDPQSGRHLGNFPQAFTHLALINAVMHVIRAEEGLADGNYFEAAHVG</sequence>
<dbReference type="PANTHER" id="PTHR31616">
    <property type="entry name" value="TREHALASE"/>
    <property type="match status" value="1"/>
</dbReference>
<evidence type="ECO:0000313" key="5">
    <source>
        <dbReference type="Proteomes" id="UP001321475"/>
    </source>
</evidence>
<keyword evidence="5" id="KW-1185">Reference proteome</keyword>
<evidence type="ECO:0000256" key="1">
    <source>
        <dbReference type="SAM" id="MobiDB-lite"/>
    </source>
</evidence>
<feature type="domain" description="Trehalase-like N-terminal" evidence="3">
    <location>
        <begin position="69"/>
        <end position="145"/>
    </location>
</feature>
<dbReference type="SUPFAM" id="SSF48208">
    <property type="entry name" value="Six-hairpin glycosidases"/>
    <property type="match status" value="1"/>
</dbReference>
<dbReference type="InterPro" id="IPR045582">
    <property type="entry name" value="Trehalase-like_N"/>
</dbReference>
<dbReference type="Gene3D" id="1.50.10.10">
    <property type="match status" value="1"/>
</dbReference>
<feature type="region of interest" description="Disordered" evidence="1">
    <location>
        <begin position="1"/>
        <end position="60"/>
    </location>
</feature>
<dbReference type="Pfam" id="PF00723">
    <property type="entry name" value="Glyco_hydro_15"/>
    <property type="match status" value="1"/>
</dbReference>
<evidence type="ECO:0000259" key="3">
    <source>
        <dbReference type="Pfam" id="PF19291"/>
    </source>
</evidence>
<dbReference type="Pfam" id="PF19291">
    <property type="entry name" value="TREH_N"/>
    <property type="match status" value="1"/>
</dbReference>
<feature type="compositionally biased region" description="Polar residues" evidence="1">
    <location>
        <begin position="1"/>
        <end position="16"/>
    </location>
</feature>
<dbReference type="InterPro" id="IPR008928">
    <property type="entry name" value="6-hairpin_glycosidase_sf"/>
</dbReference>
<accession>A0ABM8G3Z4</accession>
<organism evidence="4 5">
    <name type="scientific">Paraoerskovia sediminicola</name>
    <dbReference type="NCBI Taxonomy" id="1138587"/>
    <lineage>
        <taxon>Bacteria</taxon>
        <taxon>Bacillati</taxon>
        <taxon>Actinomycetota</taxon>
        <taxon>Actinomycetes</taxon>
        <taxon>Micrococcales</taxon>
        <taxon>Cellulomonadaceae</taxon>
        <taxon>Paraoerskovia</taxon>
    </lineage>
</organism>
<feature type="domain" description="GH15-like" evidence="2">
    <location>
        <begin position="307"/>
        <end position="668"/>
    </location>
</feature>
<name>A0ABM8G3Z4_9CELL</name>
<dbReference type="EMBL" id="AP027729">
    <property type="protein sequence ID" value="BDZ42770.1"/>
    <property type="molecule type" value="Genomic_DNA"/>
</dbReference>
<dbReference type="Proteomes" id="UP001321475">
    <property type="component" value="Chromosome"/>
</dbReference>
<feature type="compositionally biased region" description="Low complexity" evidence="1">
    <location>
        <begin position="41"/>
        <end position="54"/>
    </location>
</feature>
<dbReference type="RefSeq" id="WP_286217192.1">
    <property type="nucleotide sequence ID" value="NZ_AP027729.1"/>
</dbReference>
<reference evidence="5" key="1">
    <citation type="journal article" date="2019" name="Int. J. Syst. Evol. Microbiol.">
        <title>The Global Catalogue of Microorganisms (GCM) 10K type strain sequencing project: providing services to taxonomists for standard genome sequencing and annotation.</title>
        <authorList>
            <consortium name="The Broad Institute Genomics Platform"/>
            <consortium name="The Broad Institute Genome Sequencing Center for Infectious Disease"/>
            <person name="Wu L."/>
            <person name="Ma J."/>
        </authorList>
    </citation>
    <scope>NUCLEOTIDE SEQUENCE [LARGE SCALE GENOMIC DNA]</scope>
    <source>
        <strain evidence="5">NBRC 108565</strain>
    </source>
</reference>
<evidence type="ECO:0000259" key="2">
    <source>
        <dbReference type="Pfam" id="PF00723"/>
    </source>
</evidence>
<dbReference type="InterPro" id="IPR011613">
    <property type="entry name" value="GH15-like"/>
</dbReference>
<gene>
    <name evidence="4" type="ORF">GCM10025865_20690</name>
</gene>
<protein>
    <submittedName>
        <fullName evidence="4">Trehalase</fullName>
    </submittedName>
</protein>
<dbReference type="InterPro" id="IPR012341">
    <property type="entry name" value="6hp_glycosidase-like_sf"/>
</dbReference>
<dbReference type="PANTHER" id="PTHR31616:SF10">
    <property type="entry name" value="TREHALASE"/>
    <property type="match status" value="1"/>
</dbReference>
<proteinExistence type="predicted"/>
<evidence type="ECO:0000313" key="4">
    <source>
        <dbReference type="EMBL" id="BDZ42770.1"/>
    </source>
</evidence>